<sequence length="265" mass="29762">MVMGCSGCGGEDDSAMMRMVRGADGDDYIGDDVGDRMMWCVMALPVQNINHSAFRSMFEREKLSGNNFNDWFRQLKLVLRVEKKMYVIEQPLPAAPAANSEANVLLEWNAIYDAYNEVACLILGSMTPELHRQFENSSPYDMIKELKAMFEKQAGVERFDLIQTFHACKQDMDVVVGLILNGLTTDFSGFVRNYNMHNMGKTVGELHAMLIEYEKGLPKKAETPQVMMIKGGKIQKANKKSLKAKGKGKANGKGKDKQVYIPKLI</sequence>
<reference evidence="1" key="2">
    <citation type="submission" date="2022-01" db="EMBL/GenBank/DDBJ databases">
        <authorList>
            <person name="Yamashiro T."/>
            <person name="Shiraishi A."/>
            <person name="Satake H."/>
            <person name="Nakayama K."/>
        </authorList>
    </citation>
    <scope>NUCLEOTIDE SEQUENCE</scope>
</reference>
<name>A0ABQ5AW02_9ASTR</name>
<protein>
    <recommendedName>
        <fullName evidence="3">Zinc finger, CCHC-type</fullName>
    </recommendedName>
</protein>
<evidence type="ECO:0000313" key="1">
    <source>
        <dbReference type="EMBL" id="GJT05902.1"/>
    </source>
</evidence>
<accession>A0ABQ5AW02</accession>
<comment type="caution">
    <text evidence="1">The sequence shown here is derived from an EMBL/GenBank/DDBJ whole genome shotgun (WGS) entry which is preliminary data.</text>
</comment>
<evidence type="ECO:0000313" key="2">
    <source>
        <dbReference type="Proteomes" id="UP001151760"/>
    </source>
</evidence>
<evidence type="ECO:0008006" key="3">
    <source>
        <dbReference type="Google" id="ProtNLM"/>
    </source>
</evidence>
<gene>
    <name evidence="1" type="ORF">Tco_0840364</name>
</gene>
<keyword evidence="2" id="KW-1185">Reference proteome</keyword>
<proteinExistence type="predicted"/>
<dbReference type="Proteomes" id="UP001151760">
    <property type="component" value="Unassembled WGS sequence"/>
</dbReference>
<dbReference type="EMBL" id="BQNB010012624">
    <property type="protein sequence ID" value="GJT05902.1"/>
    <property type="molecule type" value="Genomic_DNA"/>
</dbReference>
<reference evidence="1" key="1">
    <citation type="journal article" date="2022" name="Int. J. Mol. Sci.">
        <title>Draft Genome of Tanacetum Coccineum: Genomic Comparison of Closely Related Tanacetum-Family Plants.</title>
        <authorList>
            <person name="Yamashiro T."/>
            <person name="Shiraishi A."/>
            <person name="Nakayama K."/>
            <person name="Satake H."/>
        </authorList>
    </citation>
    <scope>NUCLEOTIDE SEQUENCE</scope>
</reference>
<organism evidence="1 2">
    <name type="scientific">Tanacetum coccineum</name>
    <dbReference type="NCBI Taxonomy" id="301880"/>
    <lineage>
        <taxon>Eukaryota</taxon>
        <taxon>Viridiplantae</taxon>
        <taxon>Streptophyta</taxon>
        <taxon>Embryophyta</taxon>
        <taxon>Tracheophyta</taxon>
        <taxon>Spermatophyta</taxon>
        <taxon>Magnoliopsida</taxon>
        <taxon>eudicotyledons</taxon>
        <taxon>Gunneridae</taxon>
        <taxon>Pentapetalae</taxon>
        <taxon>asterids</taxon>
        <taxon>campanulids</taxon>
        <taxon>Asterales</taxon>
        <taxon>Asteraceae</taxon>
        <taxon>Asteroideae</taxon>
        <taxon>Anthemideae</taxon>
        <taxon>Anthemidinae</taxon>
        <taxon>Tanacetum</taxon>
    </lineage>
</organism>